<evidence type="ECO:0000313" key="2">
    <source>
        <dbReference type="Proteomes" id="UP000054928"/>
    </source>
</evidence>
<accession>A0A0P1A7B6</accession>
<dbReference type="Proteomes" id="UP000054928">
    <property type="component" value="Unassembled WGS sequence"/>
</dbReference>
<evidence type="ECO:0000313" key="1">
    <source>
        <dbReference type="EMBL" id="CEG36320.1"/>
    </source>
</evidence>
<dbReference type="AlphaFoldDB" id="A0A0P1A7B6"/>
<dbReference type="EMBL" id="CCYD01000193">
    <property type="protein sequence ID" value="CEG36320.1"/>
    <property type="molecule type" value="Genomic_DNA"/>
</dbReference>
<reference evidence="2" key="1">
    <citation type="submission" date="2014-09" db="EMBL/GenBank/DDBJ databases">
        <authorList>
            <person name="Sharma Rahul"/>
            <person name="Thines Marco"/>
        </authorList>
    </citation>
    <scope>NUCLEOTIDE SEQUENCE [LARGE SCALE GENOMIC DNA]</scope>
</reference>
<protein>
    <submittedName>
        <fullName evidence="1">Uncharacterized protein</fullName>
    </submittedName>
</protein>
<sequence>MSCCIFGPNSRKIRQIECGTPFRESFCVVSSFAIDVIGCLFKSPEFKPNAILYRPVTKELENNFIVVASVLLFQKYVKAEEFYATRKLLS</sequence>
<proteinExistence type="predicted"/>
<dbReference type="GeneID" id="36397467"/>
<dbReference type="RefSeq" id="XP_024572689.1">
    <property type="nucleotide sequence ID" value="XM_024719501.1"/>
</dbReference>
<name>A0A0P1A7B6_PLAHL</name>
<keyword evidence="2" id="KW-1185">Reference proteome</keyword>
<organism evidence="1 2">
    <name type="scientific">Plasmopara halstedii</name>
    <name type="common">Downy mildew of sunflower</name>
    <dbReference type="NCBI Taxonomy" id="4781"/>
    <lineage>
        <taxon>Eukaryota</taxon>
        <taxon>Sar</taxon>
        <taxon>Stramenopiles</taxon>
        <taxon>Oomycota</taxon>
        <taxon>Peronosporomycetes</taxon>
        <taxon>Peronosporales</taxon>
        <taxon>Peronosporaceae</taxon>
        <taxon>Plasmopara</taxon>
    </lineage>
</organism>